<feature type="compositionally biased region" description="Basic and acidic residues" evidence="1">
    <location>
        <begin position="384"/>
        <end position="395"/>
    </location>
</feature>
<keyword evidence="3" id="KW-1185">Reference proteome</keyword>
<dbReference type="PANTHER" id="PTHR34835">
    <property type="entry name" value="OS07G0283600 PROTEIN-RELATED"/>
    <property type="match status" value="1"/>
</dbReference>
<comment type="caution">
    <text evidence="2">The sequence shown here is derived from an EMBL/GenBank/DDBJ whole genome shotgun (WGS) entry which is preliminary data.</text>
</comment>
<reference evidence="2" key="1">
    <citation type="submission" date="2024-03" db="EMBL/GenBank/DDBJ databases">
        <title>WGS assembly of Saponaria officinalis var. Norfolk2.</title>
        <authorList>
            <person name="Jenkins J."/>
            <person name="Shu S."/>
            <person name="Grimwood J."/>
            <person name="Barry K."/>
            <person name="Goodstein D."/>
            <person name="Schmutz J."/>
            <person name="Leebens-Mack J."/>
            <person name="Osbourn A."/>
        </authorList>
    </citation>
    <scope>NUCLEOTIDE SEQUENCE [LARGE SCALE GENOMIC DNA]</scope>
    <source>
        <strain evidence="2">JIC</strain>
    </source>
</reference>
<feature type="compositionally biased region" description="Polar residues" evidence="1">
    <location>
        <begin position="1"/>
        <end position="27"/>
    </location>
</feature>
<gene>
    <name evidence="2" type="ORF">RND81_09G079100</name>
</gene>
<protein>
    <submittedName>
        <fullName evidence="2">Uncharacterized protein</fullName>
    </submittedName>
</protein>
<sequence length="403" mass="45622">MKEHQITIQESPNTRSATKRPSTSKQIQPKRQRTTNEVDRLPSLRTRMSPAGLYQFIKDNPSDQQLQAIKEMGFGGLVQIQTDTVPGQLAYWLASDFDPYKSSLMDGELPIHDIDIKIALGIPMGPRVVDEAVFGDKSEEFSSAVEKWKLQYEKDKRIEPKDILSKMKTQRDGGEEFKRNFIVYIVSTFLGGVKSSIVSLKVLKCLNNVAEIPNFNWCEFTRKKLVDNVISWQKEEVKQDITKENVFKGPIMGLVYVYLDRVVFKIRTVPRTFPTICSWSKEFICDRIKQEKKFTKTFGKGFVDCRMIIKEENAADKPEASHHELEHSDSKAKMCVEKLVSAAKQLDSELPDSVAISKMVSIADAMVGGFASSQNDENNTVNCEKNDKGKGKMDASDDVTPPF</sequence>
<dbReference type="EMBL" id="JBDFQZ010000009">
    <property type="protein sequence ID" value="KAK9689762.1"/>
    <property type="molecule type" value="Genomic_DNA"/>
</dbReference>
<accession>A0AAW1IJJ1</accession>
<organism evidence="2 3">
    <name type="scientific">Saponaria officinalis</name>
    <name type="common">Common soapwort</name>
    <name type="synonym">Lychnis saponaria</name>
    <dbReference type="NCBI Taxonomy" id="3572"/>
    <lineage>
        <taxon>Eukaryota</taxon>
        <taxon>Viridiplantae</taxon>
        <taxon>Streptophyta</taxon>
        <taxon>Embryophyta</taxon>
        <taxon>Tracheophyta</taxon>
        <taxon>Spermatophyta</taxon>
        <taxon>Magnoliopsida</taxon>
        <taxon>eudicotyledons</taxon>
        <taxon>Gunneridae</taxon>
        <taxon>Pentapetalae</taxon>
        <taxon>Caryophyllales</taxon>
        <taxon>Caryophyllaceae</taxon>
        <taxon>Caryophylleae</taxon>
        <taxon>Saponaria</taxon>
    </lineage>
</organism>
<proteinExistence type="predicted"/>
<name>A0AAW1IJJ1_SAPOF</name>
<dbReference type="PANTHER" id="PTHR34835:SF90">
    <property type="entry name" value="AMINOTRANSFERASE-LIKE PLANT MOBILE DOMAIN-CONTAINING PROTEIN"/>
    <property type="match status" value="1"/>
</dbReference>
<dbReference type="Proteomes" id="UP001443914">
    <property type="component" value="Unassembled WGS sequence"/>
</dbReference>
<feature type="compositionally biased region" description="Polar residues" evidence="1">
    <location>
        <begin position="373"/>
        <end position="383"/>
    </location>
</feature>
<evidence type="ECO:0000256" key="1">
    <source>
        <dbReference type="SAM" id="MobiDB-lite"/>
    </source>
</evidence>
<evidence type="ECO:0000313" key="2">
    <source>
        <dbReference type="EMBL" id="KAK9689762.1"/>
    </source>
</evidence>
<evidence type="ECO:0000313" key="3">
    <source>
        <dbReference type="Proteomes" id="UP001443914"/>
    </source>
</evidence>
<dbReference type="AlphaFoldDB" id="A0AAW1IJJ1"/>
<feature type="region of interest" description="Disordered" evidence="1">
    <location>
        <begin position="1"/>
        <end position="37"/>
    </location>
</feature>
<feature type="region of interest" description="Disordered" evidence="1">
    <location>
        <begin position="373"/>
        <end position="403"/>
    </location>
</feature>